<evidence type="ECO:0000313" key="2">
    <source>
        <dbReference type="EMBL" id="PIO40305.1"/>
    </source>
</evidence>
<accession>A0A2G9SJK9</accession>
<evidence type="ECO:0000256" key="1">
    <source>
        <dbReference type="SAM" id="MobiDB-lite"/>
    </source>
</evidence>
<organism evidence="2">
    <name type="scientific">Aquarana catesbeiana</name>
    <name type="common">American bullfrog</name>
    <name type="synonym">Rana catesbeiana</name>
    <dbReference type="NCBI Taxonomy" id="8400"/>
    <lineage>
        <taxon>Eukaryota</taxon>
        <taxon>Metazoa</taxon>
        <taxon>Chordata</taxon>
        <taxon>Craniata</taxon>
        <taxon>Vertebrata</taxon>
        <taxon>Euteleostomi</taxon>
        <taxon>Amphibia</taxon>
        <taxon>Batrachia</taxon>
        <taxon>Anura</taxon>
        <taxon>Neobatrachia</taxon>
        <taxon>Ranoidea</taxon>
        <taxon>Ranidae</taxon>
        <taxon>Aquarana</taxon>
    </lineage>
</organism>
<proteinExistence type="predicted"/>
<feature type="compositionally biased region" description="Polar residues" evidence="1">
    <location>
        <begin position="13"/>
        <end position="25"/>
    </location>
</feature>
<gene>
    <name evidence="2" type="ORF">AB205_0047700</name>
</gene>
<feature type="compositionally biased region" description="Basic residues" evidence="1">
    <location>
        <begin position="1"/>
        <end position="10"/>
    </location>
</feature>
<name>A0A2G9SJK9_AQUCT</name>
<reference evidence="2" key="1">
    <citation type="submission" date="2017-08" db="EMBL/GenBank/DDBJ databases">
        <title>Assembly of the North American Bullfrog Genome.</title>
        <authorList>
            <person name="Warren R.L."/>
            <person name="Vandervalk B.P."/>
            <person name="Kucuk E."/>
            <person name="Birol I."/>
            <person name="Helbing C."/>
            <person name="Pandoh P."/>
            <person name="Behsaz B."/>
            <person name="Mohamadi H."/>
            <person name="Chu J."/>
            <person name="Jackman S."/>
            <person name="Hammond S.A."/>
            <person name="Veldhoen N."/>
            <person name="Kirk H."/>
            <person name="Zhao Y."/>
            <person name="Coope R."/>
            <person name="Pleasance S."/>
            <person name="Moore R."/>
            <person name="Holt R."/>
        </authorList>
    </citation>
    <scope>NUCLEOTIDE SEQUENCE</scope>
    <source>
        <strain evidence="2">Bruno</strain>
        <tissue evidence="2">Liver</tissue>
    </source>
</reference>
<dbReference type="OrthoDB" id="1936100at2759"/>
<sequence>MASFIKKKKKTQSDTSSLKGKTATVSRDKLAESESKAGCFFHFGRSHILLVGYFFFLKLHSHV</sequence>
<protein>
    <submittedName>
        <fullName evidence="2">Uncharacterized protein</fullName>
    </submittedName>
</protein>
<dbReference type="AlphaFoldDB" id="A0A2G9SJK9"/>
<dbReference type="EMBL" id="KV923183">
    <property type="protein sequence ID" value="PIO40305.1"/>
    <property type="molecule type" value="Genomic_DNA"/>
</dbReference>
<feature type="region of interest" description="Disordered" evidence="1">
    <location>
        <begin position="1"/>
        <end position="25"/>
    </location>
</feature>